<feature type="transmembrane region" description="Helical" evidence="1">
    <location>
        <begin position="7"/>
        <end position="29"/>
    </location>
</feature>
<comment type="caution">
    <text evidence="2">The sequence shown here is derived from an EMBL/GenBank/DDBJ whole genome shotgun (WGS) entry which is preliminary data.</text>
</comment>
<feature type="transmembrane region" description="Helical" evidence="1">
    <location>
        <begin position="137"/>
        <end position="158"/>
    </location>
</feature>
<feature type="transmembrane region" description="Helical" evidence="1">
    <location>
        <begin position="229"/>
        <end position="248"/>
    </location>
</feature>
<accession>A0ABU7XR87</accession>
<keyword evidence="1" id="KW-0812">Transmembrane</keyword>
<evidence type="ECO:0000313" key="2">
    <source>
        <dbReference type="EMBL" id="MEF3833009.1"/>
    </source>
</evidence>
<proteinExistence type="predicted"/>
<evidence type="ECO:0000313" key="3">
    <source>
        <dbReference type="Proteomes" id="UP001337305"/>
    </source>
</evidence>
<dbReference type="Proteomes" id="UP001337305">
    <property type="component" value="Unassembled WGS sequence"/>
</dbReference>
<keyword evidence="1" id="KW-1133">Transmembrane helix</keyword>
<name>A0ABU7XR87_9FLAO</name>
<dbReference type="EMBL" id="JAODOP010000004">
    <property type="protein sequence ID" value="MEF3833009.1"/>
    <property type="molecule type" value="Genomic_DNA"/>
</dbReference>
<organism evidence="2 3">
    <name type="scientific">Flavivirga spongiicola</name>
    <dbReference type="NCBI Taxonomy" id="421621"/>
    <lineage>
        <taxon>Bacteria</taxon>
        <taxon>Pseudomonadati</taxon>
        <taxon>Bacteroidota</taxon>
        <taxon>Flavobacteriia</taxon>
        <taxon>Flavobacteriales</taxon>
        <taxon>Flavobacteriaceae</taxon>
        <taxon>Flavivirga</taxon>
    </lineage>
</organism>
<protein>
    <recommendedName>
        <fullName evidence="4">Prenyltransferase</fullName>
    </recommendedName>
</protein>
<feature type="transmembrane region" description="Helical" evidence="1">
    <location>
        <begin position="260"/>
        <end position="276"/>
    </location>
</feature>
<evidence type="ECO:0000256" key="1">
    <source>
        <dbReference type="SAM" id="Phobius"/>
    </source>
</evidence>
<feature type="transmembrane region" description="Helical" evidence="1">
    <location>
        <begin position="205"/>
        <end position="223"/>
    </location>
</feature>
<keyword evidence="3" id="KW-1185">Reference proteome</keyword>
<reference evidence="2 3" key="1">
    <citation type="submission" date="2022-09" db="EMBL/GenBank/DDBJ databases">
        <title>Genome sequencing of Flavivirga sp. MEBiC05379.</title>
        <authorList>
            <person name="Oh H.-M."/>
            <person name="Kwon K.K."/>
            <person name="Park M.J."/>
            <person name="Yang S.-H."/>
        </authorList>
    </citation>
    <scope>NUCLEOTIDE SEQUENCE [LARGE SCALE GENOMIC DNA]</scope>
    <source>
        <strain evidence="2 3">MEBiC05379</strain>
    </source>
</reference>
<feature type="transmembrane region" description="Helical" evidence="1">
    <location>
        <begin position="98"/>
        <end position="117"/>
    </location>
</feature>
<keyword evidence="1" id="KW-0472">Membrane</keyword>
<sequence length="277" mass="32410">MGFVKQLFNFYLNSSVHVALSVFSLTWITLMEYDIPYDKNILYFVFYASITGYNFVKYFGIAKFHHRSLTNWLKWIQIFSFFCFLLMCYYVFKLNAKTLICVTGFATMTFLYAIPFLPKRFFLDKQHNLRSIGGLKIYLIALIWAGVTVLLPLINNNYGINTDVILTAVQRYLFIIVLMLPFEIRDLRYDSLKLSTIPQKIGVRQTKIMGSILLVLCFFLTFFKSEKNGIQIIILMIIACITLLFLVFSKIEQGKSYSAFWVEGIPIVWLILLLLFY</sequence>
<feature type="transmembrane region" description="Helical" evidence="1">
    <location>
        <begin position="164"/>
        <end position="184"/>
    </location>
</feature>
<feature type="transmembrane region" description="Helical" evidence="1">
    <location>
        <begin position="72"/>
        <end position="92"/>
    </location>
</feature>
<dbReference type="RefSeq" id="WP_303305361.1">
    <property type="nucleotide sequence ID" value="NZ_JAODOP010000004.1"/>
</dbReference>
<gene>
    <name evidence="2" type="ORF">N1F79_07695</name>
</gene>
<evidence type="ECO:0008006" key="4">
    <source>
        <dbReference type="Google" id="ProtNLM"/>
    </source>
</evidence>
<feature type="transmembrane region" description="Helical" evidence="1">
    <location>
        <begin position="41"/>
        <end position="60"/>
    </location>
</feature>